<reference evidence="2" key="1">
    <citation type="submission" date="2014-11" db="EMBL/GenBank/DDBJ databases">
        <authorList>
            <person name="Otto D Thomas"/>
            <person name="Naeem Raeece"/>
        </authorList>
    </citation>
    <scope>NUCLEOTIDE SEQUENCE</scope>
</reference>
<dbReference type="AlphaFoldDB" id="A0A0G4ICK0"/>
<feature type="compositionally biased region" description="Acidic residues" evidence="1">
    <location>
        <begin position="97"/>
        <end position="110"/>
    </location>
</feature>
<feature type="region of interest" description="Disordered" evidence="1">
    <location>
        <begin position="1"/>
        <end position="71"/>
    </location>
</feature>
<proteinExistence type="predicted"/>
<evidence type="ECO:0000313" key="2">
    <source>
        <dbReference type="EMBL" id="CEM54795.1"/>
    </source>
</evidence>
<protein>
    <submittedName>
        <fullName evidence="2">Uncharacterized protein</fullName>
    </submittedName>
</protein>
<feature type="compositionally biased region" description="Polar residues" evidence="1">
    <location>
        <begin position="12"/>
        <end position="24"/>
    </location>
</feature>
<feature type="region of interest" description="Disordered" evidence="1">
    <location>
        <begin position="92"/>
        <end position="130"/>
    </location>
</feature>
<accession>A0A0G4ICK0</accession>
<organism evidence="2">
    <name type="scientific">Chromera velia CCMP2878</name>
    <dbReference type="NCBI Taxonomy" id="1169474"/>
    <lineage>
        <taxon>Eukaryota</taxon>
        <taxon>Sar</taxon>
        <taxon>Alveolata</taxon>
        <taxon>Colpodellida</taxon>
        <taxon>Chromeraceae</taxon>
        <taxon>Chromera</taxon>
    </lineage>
</organism>
<sequence>MMEAERCAEQATRIQRQAVVSSMPASGPSPQGAADLEEREGEESVSEGGDSSDSDSLSSSRLGRDKGGGLDMGDLYDILSREEAKAIRAEANAADADAAEMEDGDVDEEGGGERIGGWQEGSGRKVKDGPTVEQWEERWKFWDGIDIEQQAPDDLDIPTDKRPTGALCPALIAILEELAVRTQSRDLAIAERAWKCVAYFPSIFLRTDRRGRGAALAVRRRRVMAFWKLNFTKLIKELREDVTRLRQRQTGKEEKRGPRKIKGERQEESRRHVKSLIADGALSKAISRLESFGVAKATLGTFQKLKALNPPHITPYTTRTLEEATSPLAVTADLLLQAARSALRGGRSFTLNKDTKGTKIRPIVVGDVLRSELLRGYGLTLNLGNFKEKSAAYSPSWSGLQTCPLQHPAGLEINTAGYKLMGAAGGEDSFVGGLFKEKVGDAVRLGKRVEAYGDPQGAFFLFRYCVFPKLMYLTRVIGERISMNDWGRVDREMGEVFSCIMHLTVAEWVIAHP</sequence>
<feature type="region of interest" description="Disordered" evidence="1">
    <location>
        <begin position="245"/>
        <end position="268"/>
    </location>
</feature>
<dbReference type="VEuPathDB" id="CryptoDB:Cvel_13060"/>
<dbReference type="EMBL" id="CDMZ01005819">
    <property type="protein sequence ID" value="CEM54795.1"/>
    <property type="molecule type" value="Genomic_DNA"/>
</dbReference>
<dbReference type="PhylomeDB" id="A0A0G4ICK0"/>
<gene>
    <name evidence="2" type="ORF">Cvel_13060</name>
</gene>
<name>A0A0G4ICK0_9ALVE</name>
<evidence type="ECO:0000256" key="1">
    <source>
        <dbReference type="SAM" id="MobiDB-lite"/>
    </source>
</evidence>
<feature type="compositionally biased region" description="Acidic residues" evidence="1">
    <location>
        <begin position="35"/>
        <end position="53"/>
    </location>
</feature>